<comment type="caution">
    <text evidence="13">The sequence shown here is derived from an EMBL/GenBank/DDBJ whole genome shotgun (WGS) entry which is preliminary data.</text>
</comment>
<evidence type="ECO:0000256" key="11">
    <source>
        <dbReference type="SAM" id="SignalP"/>
    </source>
</evidence>
<dbReference type="OrthoDB" id="4174719at2"/>
<dbReference type="HAMAP" id="MF_01401">
    <property type="entry name" value="MsrA"/>
    <property type="match status" value="1"/>
</dbReference>
<comment type="catalytic activity">
    <reaction evidence="7">
        <text>L-methionyl-[protein] + [thioredoxin]-disulfide + H2O = L-methionyl-(R)-S-oxide-[protein] + [thioredoxin]-dithiol</text>
        <dbReference type="Rhea" id="RHEA:24164"/>
        <dbReference type="Rhea" id="RHEA-COMP:10698"/>
        <dbReference type="Rhea" id="RHEA-COMP:10700"/>
        <dbReference type="Rhea" id="RHEA-COMP:12313"/>
        <dbReference type="Rhea" id="RHEA-COMP:12314"/>
        <dbReference type="ChEBI" id="CHEBI:15377"/>
        <dbReference type="ChEBI" id="CHEBI:16044"/>
        <dbReference type="ChEBI" id="CHEBI:29950"/>
        <dbReference type="ChEBI" id="CHEBI:45764"/>
        <dbReference type="ChEBI" id="CHEBI:50058"/>
        <dbReference type="EC" id="1.8.4.12"/>
    </reaction>
</comment>
<feature type="compositionally biased region" description="Polar residues" evidence="10">
    <location>
        <begin position="209"/>
        <end position="222"/>
    </location>
</feature>
<dbReference type="Gene3D" id="2.170.150.20">
    <property type="entry name" value="Peptide methionine sulfoxide reductase"/>
    <property type="match status" value="1"/>
</dbReference>
<dbReference type="NCBIfam" id="TIGR00401">
    <property type="entry name" value="msrA"/>
    <property type="match status" value="1"/>
</dbReference>
<dbReference type="InterPro" id="IPR036509">
    <property type="entry name" value="Met_Sox_Rdtase_MsrA_sf"/>
</dbReference>
<dbReference type="GO" id="GO:0033744">
    <property type="term" value="F:L-methionine:thioredoxin-disulfide S-oxidoreductase activity"/>
    <property type="evidence" value="ECO:0007669"/>
    <property type="project" value="RHEA"/>
</dbReference>
<feature type="region of interest" description="Disordered" evidence="10">
    <location>
        <begin position="209"/>
        <end position="241"/>
    </location>
</feature>
<evidence type="ECO:0000313" key="14">
    <source>
        <dbReference type="Proteomes" id="UP000287996"/>
    </source>
</evidence>
<dbReference type="GO" id="GO:0030091">
    <property type="term" value="P:protein repair"/>
    <property type="evidence" value="ECO:0007669"/>
    <property type="project" value="InterPro"/>
</dbReference>
<keyword evidence="3 9" id="KW-0560">Oxidoreductase</keyword>
<dbReference type="GO" id="GO:0005737">
    <property type="term" value="C:cytoplasm"/>
    <property type="evidence" value="ECO:0007669"/>
    <property type="project" value="TreeGrafter"/>
</dbReference>
<dbReference type="PANTHER" id="PTHR10173:SF59">
    <property type="entry name" value="PEPTIDE METHIONINE SULFOXIDE REDUCTASE MSRA_MSRB"/>
    <property type="match status" value="1"/>
</dbReference>
<dbReference type="NCBIfam" id="TIGR00357">
    <property type="entry name" value="peptide-methionine (R)-S-oxide reductase MsrB"/>
    <property type="match status" value="1"/>
</dbReference>
<comment type="catalytic activity">
    <reaction evidence="8 9">
        <text>[thioredoxin]-disulfide + L-methionine + H2O = L-methionine (S)-S-oxide + [thioredoxin]-dithiol</text>
        <dbReference type="Rhea" id="RHEA:19993"/>
        <dbReference type="Rhea" id="RHEA-COMP:10698"/>
        <dbReference type="Rhea" id="RHEA-COMP:10700"/>
        <dbReference type="ChEBI" id="CHEBI:15377"/>
        <dbReference type="ChEBI" id="CHEBI:29950"/>
        <dbReference type="ChEBI" id="CHEBI:50058"/>
        <dbReference type="ChEBI" id="CHEBI:57844"/>
        <dbReference type="ChEBI" id="CHEBI:58772"/>
        <dbReference type="EC" id="1.8.4.11"/>
    </reaction>
</comment>
<dbReference type="PANTHER" id="PTHR10173">
    <property type="entry name" value="METHIONINE SULFOXIDE REDUCTASE"/>
    <property type="match status" value="1"/>
</dbReference>
<comment type="similarity">
    <text evidence="9">Belongs to the MsrA Met sulfoxide reductase family.</text>
</comment>
<dbReference type="InterPro" id="IPR028427">
    <property type="entry name" value="Met_Sox_Rdtase_MsrB"/>
</dbReference>
<evidence type="ECO:0000256" key="9">
    <source>
        <dbReference type="HAMAP-Rule" id="MF_01401"/>
    </source>
</evidence>
<comment type="similarity">
    <text evidence="1">In the C-terminal section; belongs to the MsrB Met sulfoxide reductase family.</text>
</comment>
<dbReference type="Gene3D" id="3.30.1060.10">
    <property type="entry name" value="Peptide methionine sulphoxide reductase MsrA"/>
    <property type="match status" value="1"/>
</dbReference>
<organism evidence="13 14">
    <name type="scientific">Idiomarina tyrosinivorans</name>
    <dbReference type="NCBI Taxonomy" id="1445662"/>
    <lineage>
        <taxon>Bacteria</taxon>
        <taxon>Pseudomonadati</taxon>
        <taxon>Pseudomonadota</taxon>
        <taxon>Gammaproteobacteria</taxon>
        <taxon>Alteromonadales</taxon>
        <taxon>Idiomarinaceae</taxon>
        <taxon>Idiomarina</taxon>
    </lineage>
</organism>
<evidence type="ECO:0000256" key="4">
    <source>
        <dbReference type="ARBA" id="ARBA00023268"/>
    </source>
</evidence>
<evidence type="ECO:0000313" key="13">
    <source>
        <dbReference type="EMBL" id="RUO81511.1"/>
    </source>
</evidence>
<dbReference type="GO" id="GO:0006979">
    <property type="term" value="P:response to oxidative stress"/>
    <property type="evidence" value="ECO:0007669"/>
    <property type="project" value="InterPro"/>
</dbReference>
<comment type="similarity">
    <text evidence="2">In the N-terminal section; belongs to the MsrA Met sulfoxide reductase family.</text>
</comment>
<feature type="active site" evidence="9">
    <location>
        <position position="39"/>
    </location>
</feature>
<dbReference type="PROSITE" id="PS51790">
    <property type="entry name" value="MSRB"/>
    <property type="match status" value="1"/>
</dbReference>
<protein>
    <recommendedName>
        <fullName evidence="9">Peptide methionine sulfoxide reductase MsrA</fullName>
        <shortName evidence="9">Protein-methionine-S-oxide reductase</shortName>
        <ecNumber evidence="9">1.8.4.11</ecNumber>
    </recommendedName>
    <alternativeName>
        <fullName evidence="9">Peptide-methionine (S)-S-oxide reductase</fullName>
        <shortName evidence="9">Peptide Met(O) reductase</shortName>
    </alternativeName>
</protein>
<evidence type="ECO:0000256" key="3">
    <source>
        <dbReference type="ARBA" id="ARBA00023002"/>
    </source>
</evidence>
<dbReference type="FunFam" id="2.170.150.20:FF:000003">
    <property type="entry name" value="Peptide methionine sulfoxide reductase MsrB"/>
    <property type="match status" value="1"/>
</dbReference>
<feature type="signal peptide" evidence="11">
    <location>
        <begin position="1"/>
        <end position="25"/>
    </location>
</feature>
<evidence type="ECO:0000259" key="12">
    <source>
        <dbReference type="PROSITE" id="PS51790"/>
    </source>
</evidence>
<evidence type="ECO:0000256" key="8">
    <source>
        <dbReference type="ARBA" id="ARBA00048782"/>
    </source>
</evidence>
<dbReference type="EC" id="1.8.4.11" evidence="9"/>
<feature type="domain" description="MsrB" evidence="12">
    <location>
        <begin position="240"/>
        <end position="362"/>
    </location>
</feature>
<feature type="chain" id="PRO_5019026438" description="Peptide methionine sulfoxide reductase MsrA" evidence="11">
    <location>
        <begin position="26"/>
        <end position="381"/>
    </location>
</feature>
<dbReference type="AlphaFoldDB" id="A0A432ZUI3"/>
<keyword evidence="11" id="KW-0732">Signal</keyword>
<sequence>MTVMRCLTAVVTLSLAALVAPQAAAKDQQQAVATFAGGCFWCVEEGFEELDGVSEVISGYAGGTVPNPSYELVSSGTTKYQESVQVHYDPQIVSYAALVQKLFRLINPTDNQGQFVDRGAQYRPSIFYHNAEQQQIAETIKAAMAKSGRYDQPLTLEIKPFTTFYPAEDYHQNYYSKNPVRYNLYTFNSGRWDYIDEVWGEDQDVDYQQFTNENPLGNSAPSSGAADSDLQGNTYTKPSDKKIREMLTPLQYEVTQEGETERAFNNPYWDNEKPGIYVDIVTGEPLFSSADKYHSGTGWPSFTRPISANAVVEREDSSWFVTRTEIRSRIGDSHLGHVFKDGPQPTGLRYCMNSAAMKFIPLAQMKAKGYGEYIDQVKQSQ</sequence>
<evidence type="ECO:0000256" key="1">
    <source>
        <dbReference type="ARBA" id="ARBA00008076"/>
    </source>
</evidence>
<dbReference type="InterPro" id="IPR002569">
    <property type="entry name" value="Met_Sox_Rdtase_MsrA_dom"/>
</dbReference>
<dbReference type="SUPFAM" id="SSF55068">
    <property type="entry name" value="Peptide methionine sulfoxide reductase"/>
    <property type="match status" value="1"/>
</dbReference>
<dbReference type="RefSeq" id="WP_126840852.1">
    <property type="nucleotide sequence ID" value="NZ_PIQH01000001.1"/>
</dbReference>
<comment type="function">
    <text evidence="5 9">Has an important function as a repair enzyme for proteins that have been inactivated by oxidation. Catalyzes the reversible oxidation-reduction of methionine sulfoxide in proteins to methionine.</text>
</comment>
<evidence type="ECO:0000256" key="10">
    <source>
        <dbReference type="SAM" id="MobiDB-lite"/>
    </source>
</evidence>
<dbReference type="Pfam" id="PF01625">
    <property type="entry name" value="PMSR"/>
    <property type="match status" value="1"/>
</dbReference>
<reference evidence="13 14" key="1">
    <citation type="journal article" date="2011" name="Front. Microbiol.">
        <title>Genomic signatures of strain selection and enhancement in Bacillus atrophaeus var. globigii, a historical biowarfare simulant.</title>
        <authorList>
            <person name="Gibbons H.S."/>
            <person name="Broomall S.M."/>
            <person name="McNew L.A."/>
            <person name="Daligault H."/>
            <person name="Chapman C."/>
            <person name="Bruce D."/>
            <person name="Karavis M."/>
            <person name="Krepps M."/>
            <person name="McGregor P.A."/>
            <person name="Hong C."/>
            <person name="Park K.H."/>
            <person name="Akmal A."/>
            <person name="Feldman A."/>
            <person name="Lin J.S."/>
            <person name="Chang W.E."/>
            <person name="Higgs B.W."/>
            <person name="Demirev P."/>
            <person name="Lindquist J."/>
            <person name="Liem A."/>
            <person name="Fochler E."/>
            <person name="Read T.D."/>
            <person name="Tapia R."/>
            <person name="Johnson S."/>
            <person name="Bishop-Lilly K.A."/>
            <person name="Detter C."/>
            <person name="Han C."/>
            <person name="Sozhamannan S."/>
            <person name="Rosenzweig C.N."/>
            <person name="Skowronski E.W."/>
        </authorList>
    </citation>
    <scope>NUCLEOTIDE SEQUENCE [LARGE SCALE GENOMIC DNA]</scope>
    <source>
        <strain evidence="13 14">CC-PW-9</strain>
    </source>
</reference>
<evidence type="ECO:0000256" key="5">
    <source>
        <dbReference type="ARBA" id="ARBA00024679"/>
    </source>
</evidence>
<accession>A0A432ZUI3</accession>
<keyword evidence="4" id="KW-0511">Multifunctional enzyme</keyword>
<keyword evidence="14" id="KW-1185">Reference proteome</keyword>
<dbReference type="InterPro" id="IPR002579">
    <property type="entry name" value="Met_Sox_Rdtase_MsrB_dom"/>
</dbReference>
<dbReference type="Proteomes" id="UP000287996">
    <property type="component" value="Unassembled WGS sequence"/>
</dbReference>
<gene>
    <name evidence="9" type="primary">msrA</name>
    <name evidence="13" type="ORF">CWI84_01775</name>
</gene>
<dbReference type="SUPFAM" id="SSF51316">
    <property type="entry name" value="Mss4-like"/>
    <property type="match status" value="1"/>
</dbReference>
<evidence type="ECO:0000256" key="6">
    <source>
        <dbReference type="ARBA" id="ARBA00047806"/>
    </source>
</evidence>
<dbReference type="EMBL" id="PIQH01000001">
    <property type="protein sequence ID" value="RUO81511.1"/>
    <property type="molecule type" value="Genomic_DNA"/>
</dbReference>
<proteinExistence type="inferred from homology"/>
<dbReference type="InterPro" id="IPR011057">
    <property type="entry name" value="Mss4-like_sf"/>
</dbReference>
<name>A0A432ZUI3_9GAMM</name>
<evidence type="ECO:0000256" key="2">
    <source>
        <dbReference type="ARBA" id="ARBA00011017"/>
    </source>
</evidence>
<comment type="catalytic activity">
    <reaction evidence="6 9">
        <text>L-methionyl-[protein] + [thioredoxin]-disulfide + H2O = L-methionyl-(S)-S-oxide-[protein] + [thioredoxin]-dithiol</text>
        <dbReference type="Rhea" id="RHEA:14217"/>
        <dbReference type="Rhea" id="RHEA-COMP:10698"/>
        <dbReference type="Rhea" id="RHEA-COMP:10700"/>
        <dbReference type="Rhea" id="RHEA-COMP:12313"/>
        <dbReference type="Rhea" id="RHEA-COMP:12315"/>
        <dbReference type="ChEBI" id="CHEBI:15377"/>
        <dbReference type="ChEBI" id="CHEBI:16044"/>
        <dbReference type="ChEBI" id="CHEBI:29950"/>
        <dbReference type="ChEBI" id="CHEBI:44120"/>
        <dbReference type="ChEBI" id="CHEBI:50058"/>
        <dbReference type="EC" id="1.8.4.11"/>
    </reaction>
</comment>
<dbReference type="GO" id="GO:0033743">
    <property type="term" value="F:peptide-methionine (R)-S-oxide reductase activity"/>
    <property type="evidence" value="ECO:0007669"/>
    <property type="project" value="UniProtKB-EC"/>
</dbReference>
<evidence type="ECO:0000256" key="7">
    <source>
        <dbReference type="ARBA" id="ARBA00048488"/>
    </source>
</evidence>
<dbReference type="GO" id="GO:0008113">
    <property type="term" value="F:peptide-methionine (S)-S-oxide reductase activity"/>
    <property type="evidence" value="ECO:0007669"/>
    <property type="project" value="UniProtKB-UniRule"/>
</dbReference>
<dbReference type="Pfam" id="PF01641">
    <property type="entry name" value="SelR"/>
    <property type="match status" value="1"/>
</dbReference>